<dbReference type="AlphaFoldDB" id="A0AAQ3N1X0"/>
<dbReference type="InterPro" id="IPR001810">
    <property type="entry name" value="F-box_dom"/>
</dbReference>
<feature type="domain" description="F-box" evidence="1">
    <location>
        <begin position="2"/>
        <end position="49"/>
    </location>
</feature>
<dbReference type="InterPro" id="IPR036047">
    <property type="entry name" value="F-box-like_dom_sf"/>
</dbReference>
<protein>
    <recommendedName>
        <fullName evidence="1">F-box domain-containing protein</fullName>
    </recommendedName>
</protein>
<evidence type="ECO:0000259" key="1">
    <source>
        <dbReference type="PROSITE" id="PS50181"/>
    </source>
</evidence>
<accession>A0AAQ3N1X0</accession>
<dbReference type="PANTHER" id="PTHR32212">
    <property type="entry name" value="CYCLIN-LIKE F-BOX"/>
    <property type="match status" value="1"/>
</dbReference>
<proteinExistence type="predicted"/>
<gene>
    <name evidence="2" type="ORF">V8G54_027111</name>
</gene>
<dbReference type="Pfam" id="PF00646">
    <property type="entry name" value="F-box"/>
    <property type="match status" value="1"/>
</dbReference>
<name>A0AAQ3N1X0_VIGMU</name>
<evidence type="ECO:0000313" key="3">
    <source>
        <dbReference type="Proteomes" id="UP001374535"/>
    </source>
</evidence>
<dbReference type="InterPro" id="IPR032675">
    <property type="entry name" value="LRR_dom_sf"/>
</dbReference>
<organism evidence="2 3">
    <name type="scientific">Vigna mungo</name>
    <name type="common">Black gram</name>
    <name type="synonym">Phaseolus mungo</name>
    <dbReference type="NCBI Taxonomy" id="3915"/>
    <lineage>
        <taxon>Eukaryota</taxon>
        <taxon>Viridiplantae</taxon>
        <taxon>Streptophyta</taxon>
        <taxon>Embryophyta</taxon>
        <taxon>Tracheophyta</taxon>
        <taxon>Spermatophyta</taxon>
        <taxon>Magnoliopsida</taxon>
        <taxon>eudicotyledons</taxon>
        <taxon>Gunneridae</taxon>
        <taxon>Pentapetalae</taxon>
        <taxon>rosids</taxon>
        <taxon>fabids</taxon>
        <taxon>Fabales</taxon>
        <taxon>Fabaceae</taxon>
        <taxon>Papilionoideae</taxon>
        <taxon>50 kb inversion clade</taxon>
        <taxon>NPAAA clade</taxon>
        <taxon>indigoferoid/millettioid clade</taxon>
        <taxon>Phaseoleae</taxon>
        <taxon>Vigna</taxon>
    </lineage>
</organism>
<reference evidence="2 3" key="1">
    <citation type="journal article" date="2023" name="Life. Sci Alliance">
        <title>Evolutionary insights into 3D genome organization and epigenetic landscape of Vigna mungo.</title>
        <authorList>
            <person name="Junaid A."/>
            <person name="Singh B."/>
            <person name="Bhatia S."/>
        </authorList>
    </citation>
    <scope>NUCLEOTIDE SEQUENCE [LARGE SCALE GENOMIC DNA]</scope>
    <source>
        <strain evidence="2">Urdbean</strain>
    </source>
</reference>
<dbReference type="PROSITE" id="PS50181">
    <property type="entry name" value="FBOX"/>
    <property type="match status" value="1"/>
</dbReference>
<dbReference type="Gene3D" id="3.80.10.10">
    <property type="entry name" value="Ribonuclease Inhibitor"/>
    <property type="match status" value="1"/>
</dbReference>
<dbReference type="Proteomes" id="UP001374535">
    <property type="component" value="Chromosome 8"/>
</dbReference>
<dbReference type="EMBL" id="CP144693">
    <property type="protein sequence ID" value="WVZ01042.1"/>
    <property type="molecule type" value="Genomic_DNA"/>
</dbReference>
<dbReference type="PANTHER" id="PTHR32212:SF234">
    <property type="entry name" value="F-BOX_LRR-REPEAT PROTEIN 13-LIKE"/>
    <property type="match status" value="1"/>
</dbReference>
<evidence type="ECO:0000313" key="2">
    <source>
        <dbReference type="EMBL" id="WVZ01042.1"/>
    </source>
</evidence>
<keyword evidence="3" id="KW-1185">Reference proteome</keyword>
<dbReference type="SUPFAM" id="SSF81383">
    <property type="entry name" value="F-box domain"/>
    <property type="match status" value="1"/>
</dbReference>
<sequence>MADRMSGLSDEFLLYILSFAPTKQVVAISVVSERWKVLSKRWTLLWRSVSSLDFDANKEDFYKNDYDKRRYYRSACSFLVGRGDQPLYRFRLRCHHHMNFAFRDQSLTILKLEDIRVDHISFVDLPFLKILHLERIIFPIEDDPSQVLFGCPNLEDLNVRALISQVKGKFIRFPKLVRANIDNHLLSLETFKEVEVLRLDWVTPLFELQLSVLLYVNFDFHNLVQL</sequence>